<proteinExistence type="predicted"/>
<keyword evidence="1" id="KW-0472">Membrane</keyword>
<dbReference type="RefSeq" id="XP_066713043.1">
    <property type="nucleotide sequence ID" value="XM_066863933.1"/>
</dbReference>
<feature type="chain" id="PRO_5047167894" evidence="2">
    <location>
        <begin position="25"/>
        <end position="152"/>
    </location>
</feature>
<name>A0ABR1TYP4_9PEZI</name>
<keyword evidence="1" id="KW-1133">Transmembrane helix</keyword>
<protein>
    <submittedName>
        <fullName evidence="3">Uncharacterized protein</fullName>
    </submittedName>
</protein>
<gene>
    <name evidence="3" type="ORF">PG994_012524</name>
</gene>
<reference evidence="3 4" key="1">
    <citation type="submission" date="2023-01" db="EMBL/GenBank/DDBJ databases">
        <title>Analysis of 21 Apiospora genomes using comparative genomics revels a genus with tremendous synthesis potential of carbohydrate active enzymes and secondary metabolites.</title>
        <authorList>
            <person name="Sorensen T."/>
        </authorList>
    </citation>
    <scope>NUCLEOTIDE SEQUENCE [LARGE SCALE GENOMIC DNA]</scope>
    <source>
        <strain evidence="3 4">CBS 135458</strain>
    </source>
</reference>
<feature type="transmembrane region" description="Helical" evidence="1">
    <location>
        <begin position="34"/>
        <end position="57"/>
    </location>
</feature>
<evidence type="ECO:0000256" key="2">
    <source>
        <dbReference type="SAM" id="SignalP"/>
    </source>
</evidence>
<evidence type="ECO:0000256" key="1">
    <source>
        <dbReference type="SAM" id="Phobius"/>
    </source>
</evidence>
<keyword evidence="2" id="KW-0732">Signal</keyword>
<comment type="caution">
    <text evidence="3">The sequence shown here is derived from an EMBL/GenBank/DDBJ whole genome shotgun (WGS) entry which is preliminary data.</text>
</comment>
<sequence>MIQIDPLVCLYITLIPFLVQFNLADPFVSGTGSLYGIAALKIFGRPVLIQVVSQILLRSGDERHRGETISADNGGDAAVHGPPDSILLPVFGVDFSFIMRSASQALGLHCIADLFQCRRGKLGEAGRVPTFGIGPSLCVLGLTHELHQHAAE</sequence>
<keyword evidence="1" id="KW-0812">Transmembrane</keyword>
<feature type="signal peptide" evidence="2">
    <location>
        <begin position="1"/>
        <end position="24"/>
    </location>
</feature>
<organism evidence="3 4">
    <name type="scientific">Apiospora phragmitis</name>
    <dbReference type="NCBI Taxonomy" id="2905665"/>
    <lineage>
        <taxon>Eukaryota</taxon>
        <taxon>Fungi</taxon>
        <taxon>Dikarya</taxon>
        <taxon>Ascomycota</taxon>
        <taxon>Pezizomycotina</taxon>
        <taxon>Sordariomycetes</taxon>
        <taxon>Xylariomycetidae</taxon>
        <taxon>Amphisphaeriales</taxon>
        <taxon>Apiosporaceae</taxon>
        <taxon>Apiospora</taxon>
    </lineage>
</organism>
<accession>A0ABR1TYP4</accession>
<dbReference type="EMBL" id="JAQQWL010000011">
    <property type="protein sequence ID" value="KAK8050794.1"/>
    <property type="molecule type" value="Genomic_DNA"/>
</dbReference>
<dbReference type="Proteomes" id="UP001480595">
    <property type="component" value="Unassembled WGS sequence"/>
</dbReference>
<keyword evidence="4" id="KW-1185">Reference proteome</keyword>
<evidence type="ECO:0000313" key="4">
    <source>
        <dbReference type="Proteomes" id="UP001480595"/>
    </source>
</evidence>
<dbReference type="GeneID" id="92096996"/>
<evidence type="ECO:0000313" key="3">
    <source>
        <dbReference type="EMBL" id="KAK8050794.1"/>
    </source>
</evidence>